<reference evidence="7 8" key="1">
    <citation type="submission" date="2017-08" db="EMBL/GenBank/DDBJ databases">
        <title>Aliifodinibius alkalisoli sp. nov., isolated from saline alkaline soil.</title>
        <authorList>
            <person name="Liu D."/>
            <person name="Zhang G."/>
        </authorList>
    </citation>
    <scope>NUCLEOTIDE SEQUENCE [LARGE SCALE GENOMIC DNA]</scope>
    <source>
        <strain evidence="7 8">WN023</strain>
    </source>
</reference>
<evidence type="ECO:0000259" key="5">
    <source>
        <dbReference type="Pfam" id="PF00460"/>
    </source>
</evidence>
<protein>
    <recommendedName>
        <fullName evidence="9">Flagellar basal-body rod protein FlgC</fullName>
    </recommendedName>
</protein>
<dbReference type="OrthoDB" id="9794148at2"/>
<dbReference type="Pfam" id="PF00460">
    <property type="entry name" value="Flg_bb_rod"/>
    <property type="match status" value="1"/>
</dbReference>
<gene>
    <name evidence="7" type="ORF">CK503_07490</name>
</gene>
<dbReference type="EMBL" id="NSKE01000004">
    <property type="protein sequence ID" value="PAU94628.1"/>
    <property type="molecule type" value="Genomic_DNA"/>
</dbReference>
<evidence type="ECO:0000256" key="2">
    <source>
        <dbReference type="ARBA" id="ARBA00009677"/>
    </source>
</evidence>
<comment type="caution">
    <text evidence="7">The sequence shown here is derived from an EMBL/GenBank/DDBJ whole genome shotgun (WGS) entry which is preliminary data.</text>
</comment>
<dbReference type="InterPro" id="IPR001444">
    <property type="entry name" value="Flag_bb_rod_N"/>
</dbReference>
<evidence type="ECO:0000256" key="1">
    <source>
        <dbReference type="ARBA" id="ARBA00004117"/>
    </source>
</evidence>
<evidence type="ECO:0000313" key="7">
    <source>
        <dbReference type="EMBL" id="PAU94628.1"/>
    </source>
</evidence>
<keyword evidence="3" id="KW-0975">Bacterial flagellum</keyword>
<keyword evidence="8" id="KW-1185">Reference proteome</keyword>
<comment type="similarity">
    <text evidence="2">Belongs to the flagella basal body rod proteins family.</text>
</comment>
<dbReference type="GO" id="GO:0071978">
    <property type="term" value="P:bacterial-type flagellum-dependent swarming motility"/>
    <property type="evidence" value="ECO:0007669"/>
    <property type="project" value="TreeGrafter"/>
</dbReference>
<feature type="domain" description="Flagellar basal-body/hook protein C-terminal" evidence="6">
    <location>
        <begin position="121"/>
        <end position="165"/>
    </location>
</feature>
<feature type="region of interest" description="Disordered" evidence="4">
    <location>
        <begin position="69"/>
        <end position="98"/>
    </location>
</feature>
<dbReference type="RefSeq" id="WP_095606169.1">
    <property type="nucleotide sequence ID" value="NZ_NSKE01000004.1"/>
</dbReference>
<feature type="domain" description="Flagellar basal body rod protein N-terminal" evidence="5">
    <location>
        <begin position="10"/>
        <end position="36"/>
    </location>
</feature>
<dbReference type="Proteomes" id="UP000218831">
    <property type="component" value="Unassembled WGS sequence"/>
</dbReference>
<dbReference type="PANTHER" id="PTHR30435:SF2">
    <property type="entry name" value="FLAGELLAR BASAL-BODY ROD PROTEIN FLGC"/>
    <property type="match status" value="1"/>
</dbReference>
<name>A0A2A2GBB3_9BACT</name>
<evidence type="ECO:0000313" key="8">
    <source>
        <dbReference type="Proteomes" id="UP000218831"/>
    </source>
</evidence>
<evidence type="ECO:0000256" key="3">
    <source>
        <dbReference type="ARBA" id="ARBA00023143"/>
    </source>
</evidence>
<comment type="subcellular location">
    <subcellularLocation>
        <location evidence="1">Bacterial flagellum basal body</location>
    </subcellularLocation>
</comment>
<evidence type="ECO:0000259" key="6">
    <source>
        <dbReference type="Pfam" id="PF06429"/>
    </source>
</evidence>
<dbReference type="AlphaFoldDB" id="A0A2A2GBB3"/>
<dbReference type="InterPro" id="IPR010930">
    <property type="entry name" value="Flg_bb/hook_C_dom"/>
</dbReference>
<accession>A0A2A2GBB3</accession>
<evidence type="ECO:0008006" key="9">
    <source>
        <dbReference type="Google" id="ProtNLM"/>
    </source>
</evidence>
<dbReference type="Pfam" id="PF06429">
    <property type="entry name" value="Flg_bbr_C"/>
    <property type="match status" value="1"/>
</dbReference>
<organism evidence="7 8">
    <name type="scientific">Fodinibius salipaludis</name>
    <dbReference type="NCBI Taxonomy" id="2032627"/>
    <lineage>
        <taxon>Bacteria</taxon>
        <taxon>Pseudomonadati</taxon>
        <taxon>Balneolota</taxon>
        <taxon>Balneolia</taxon>
        <taxon>Balneolales</taxon>
        <taxon>Balneolaceae</taxon>
        <taxon>Fodinibius</taxon>
    </lineage>
</organism>
<evidence type="ECO:0000256" key="4">
    <source>
        <dbReference type="SAM" id="MobiDB-lite"/>
    </source>
</evidence>
<dbReference type="GO" id="GO:0009425">
    <property type="term" value="C:bacterial-type flagellum basal body"/>
    <property type="evidence" value="ECO:0007669"/>
    <property type="project" value="UniProtKB-SubCell"/>
</dbReference>
<proteinExistence type="inferred from homology"/>
<dbReference type="PANTHER" id="PTHR30435">
    <property type="entry name" value="FLAGELLAR PROTEIN"/>
    <property type="match status" value="1"/>
</dbReference>
<sequence length="165" mass="18612">MIPDRLSSAFQTAAKGLAVQRERINVASRNIANVNTSSVEGSKQGYRPQSVQTTAPEPTSFQRVLTQSMGSLSKTREQHLSPRMPVENNVDRQSLGPNHTIAEKDNFRYEYEPNHPDANEEGMVRYPDIDMVEEMTNIVSANRMYEANLSSIEAEKEIMKRALQI</sequence>